<dbReference type="SUPFAM" id="SSF46557">
    <property type="entry name" value="GreA transcript cleavage protein, N-terminal domain"/>
    <property type="match status" value="1"/>
</dbReference>
<dbReference type="PANTHER" id="PTHR30437">
    <property type="entry name" value="TRANSCRIPTION ELONGATION FACTOR GREA"/>
    <property type="match status" value="1"/>
</dbReference>
<protein>
    <recommendedName>
        <fullName evidence="4">Transcription elongation factor GreB</fullName>
    </recommendedName>
    <alternativeName>
        <fullName evidence="4">Transcript cleavage factor GreB</fullName>
    </alternativeName>
</protein>
<organism evidence="8 9">
    <name type="scientific">Bordetella holmesii CDC-H585-BH</name>
    <dbReference type="NCBI Taxonomy" id="1331206"/>
    <lineage>
        <taxon>Bacteria</taxon>
        <taxon>Pseudomonadati</taxon>
        <taxon>Pseudomonadota</taxon>
        <taxon>Betaproteobacteria</taxon>
        <taxon>Burkholderiales</taxon>
        <taxon>Alcaligenaceae</taxon>
        <taxon>Bordetella</taxon>
    </lineage>
</organism>
<reference evidence="8 9" key="1">
    <citation type="submission" date="2014-03" db="EMBL/GenBank/DDBJ databases">
        <title>Genome sequence of Bordetella holmseii.</title>
        <authorList>
            <person name="Harvill E."/>
            <person name="Goodfield L.L."/>
            <person name="Ivanov Y."/>
            <person name="Meyer J.A."/>
            <person name="Newth C."/>
            <person name="Cassiday P."/>
            <person name="Tondella M.L."/>
            <person name="Liao P."/>
            <person name="Zimmerman J."/>
            <person name="Meert K."/>
            <person name="Wessel D."/>
            <person name="Berger J."/>
            <person name="Dean J.M."/>
            <person name="Holubkov R."/>
            <person name="Burr J."/>
            <person name="Liu T."/>
            <person name="Brinkac L.M."/>
            <person name="Sanka R."/>
            <person name="Kim M."/>
            <person name="Losada L."/>
        </authorList>
    </citation>
    <scope>NUCLEOTIDE SEQUENCE [LARGE SCALE GENOMIC DNA]</scope>
    <source>
        <strain evidence="8 9">CDC-H585-BH</strain>
    </source>
</reference>
<feature type="compositionally biased region" description="Basic and acidic residues" evidence="5">
    <location>
        <begin position="1"/>
        <end position="10"/>
    </location>
</feature>
<dbReference type="InterPro" id="IPR036953">
    <property type="entry name" value="GreA/GreB_C_sf"/>
</dbReference>
<sequence>MNKAFVKESDRDDDDDDDLPQAQAQALPAGTRNYMTPEGYARLRDELAHLMTVERPSVVQIVSWAASNGDRSENGDYLYGKKRLREIDRRMRFLTKRLELAEVVDASLQPNRDQVFFGATVIYADKTGEEHTVSIVGVDEAEPLGGKISWISPVARALIKAREGDTVVLRTPGGIQELDILEVRYPPRQD</sequence>
<gene>
    <name evidence="4 8" type="primary">greB</name>
    <name evidence="8" type="ORF">L497_1603</name>
</gene>
<dbReference type="PROSITE" id="PS00829">
    <property type="entry name" value="GREAB_1"/>
    <property type="match status" value="1"/>
</dbReference>
<dbReference type="InterPro" id="IPR018151">
    <property type="entry name" value="TF_GreA/GreB_CS"/>
</dbReference>
<name>A0A158M2B6_9BORD</name>
<feature type="domain" description="Transcription elongation factor GreA/GreB N-terminal" evidence="7">
    <location>
        <begin position="33"/>
        <end position="103"/>
    </location>
</feature>
<dbReference type="Pfam" id="PF01272">
    <property type="entry name" value="GreA_GreB"/>
    <property type="match status" value="1"/>
</dbReference>
<comment type="similarity">
    <text evidence="4">Belongs to the GreA/GreB family. GreB subfamily.</text>
</comment>
<dbReference type="HAMAP" id="MF_00930">
    <property type="entry name" value="GreB"/>
    <property type="match status" value="1"/>
</dbReference>
<dbReference type="EMBL" id="JFZZ01000123">
    <property type="protein sequence ID" value="KAK88170.1"/>
    <property type="molecule type" value="Genomic_DNA"/>
</dbReference>
<comment type="function">
    <text evidence="4">Necessary for efficient RNA polymerase transcription elongation past template-encoded arresting sites. The arresting sites in DNA have the property of trapping a certain fraction of elongating RNA polymerases that pass through, resulting in locked ternary complexes. Cleavage of the nascent transcript by cleavage factors such as GreA or GreB allows the resumption of elongation from the new 3'terminus. GreB releases sequences of up to 9 nucleotides in length.</text>
</comment>
<evidence type="ECO:0000256" key="1">
    <source>
        <dbReference type="ARBA" id="ARBA00023015"/>
    </source>
</evidence>
<evidence type="ECO:0000256" key="3">
    <source>
        <dbReference type="ARBA" id="ARBA00023163"/>
    </source>
</evidence>
<feature type="domain" description="Transcription elongation factor GreA/GreB C-terminal" evidence="6">
    <location>
        <begin position="111"/>
        <end position="185"/>
    </location>
</feature>
<keyword evidence="2 4" id="KW-0238">DNA-binding</keyword>
<dbReference type="PROSITE" id="PS00830">
    <property type="entry name" value="GREAB_2"/>
    <property type="match status" value="1"/>
</dbReference>
<evidence type="ECO:0000313" key="8">
    <source>
        <dbReference type="EMBL" id="KAK88170.1"/>
    </source>
</evidence>
<dbReference type="STRING" id="35814.BBB42_11285"/>
<dbReference type="SUPFAM" id="SSF54534">
    <property type="entry name" value="FKBP-like"/>
    <property type="match status" value="1"/>
</dbReference>
<evidence type="ECO:0000256" key="5">
    <source>
        <dbReference type="SAM" id="MobiDB-lite"/>
    </source>
</evidence>
<dbReference type="FunFam" id="3.10.50.30:FF:000001">
    <property type="entry name" value="Transcription elongation factor GreA"/>
    <property type="match status" value="1"/>
</dbReference>
<dbReference type="PATRIC" id="fig|1331206.3.peg.3040"/>
<proteinExistence type="inferred from homology"/>
<dbReference type="NCBIfam" id="TIGR01461">
    <property type="entry name" value="greB"/>
    <property type="match status" value="1"/>
</dbReference>
<comment type="caution">
    <text evidence="8">The sequence shown here is derived from an EMBL/GenBank/DDBJ whole genome shotgun (WGS) entry which is preliminary data.</text>
</comment>
<dbReference type="InterPro" id="IPR036805">
    <property type="entry name" value="Tscrpt_elong_fac_GreA/B_N_sf"/>
</dbReference>
<evidence type="ECO:0000313" key="9">
    <source>
        <dbReference type="Proteomes" id="UP000026682"/>
    </source>
</evidence>
<dbReference type="InterPro" id="IPR001437">
    <property type="entry name" value="Tscrpt_elong_fac_GreA/B_C"/>
</dbReference>
<keyword evidence="3 4" id="KW-0804">Transcription</keyword>
<dbReference type="GO" id="GO:0006354">
    <property type="term" value="P:DNA-templated transcription elongation"/>
    <property type="evidence" value="ECO:0007669"/>
    <property type="project" value="TreeGrafter"/>
</dbReference>
<dbReference type="HAMAP" id="MF_00105">
    <property type="entry name" value="GreA_GreB"/>
    <property type="match status" value="1"/>
</dbReference>
<evidence type="ECO:0000256" key="2">
    <source>
        <dbReference type="ARBA" id="ARBA00023125"/>
    </source>
</evidence>
<accession>A0A158M2B6</accession>
<dbReference type="GO" id="GO:0032784">
    <property type="term" value="P:regulation of DNA-templated transcription elongation"/>
    <property type="evidence" value="ECO:0007669"/>
    <property type="project" value="UniProtKB-UniRule"/>
</dbReference>
<dbReference type="FunFam" id="1.10.287.180:FF:000001">
    <property type="entry name" value="Transcription elongation factor GreA"/>
    <property type="match status" value="1"/>
</dbReference>
<dbReference type="GO" id="GO:0003677">
    <property type="term" value="F:DNA binding"/>
    <property type="evidence" value="ECO:0007669"/>
    <property type="project" value="UniProtKB-UniRule"/>
</dbReference>
<feature type="region of interest" description="Disordered" evidence="5">
    <location>
        <begin position="1"/>
        <end position="34"/>
    </location>
</feature>
<dbReference type="InterPro" id="IPR006358">
    <property type="entry name" value="Tscrpt_elong_fac_GreB"/>
</dbReference>
<dbReference type="Gene3D" id="1.10.287.180">
    <property type="entry name" value="Transcription elongation factor, GreA/GreB, N-terminal domain"/>
    <property type="match status" value="1"/>
</dbReference>
<dbReference type="PANTHER" id="PTHR30437:SF6">
    <property type="entry name" value="TRANSCRIPTION ELONGATION FACTOR GREB"/>
    <property type="match status" value="1"/>
</dbReference>
<keyword evidence="8" id="KW-0251">Elongation factor</keyword>
<dbReference type="Pfam" id="PF03449">
    <property type="entry name" value="GreA_GreB_N"/>
    <property type="match status" value="1"/>
</dbReference>
<evidence type="ECO:0000259" key="7">
    <source>
        <dbReference type="Pfam" id="PF03449"/>
    </source>
</evidence>
<feature type="compositionally biased region" description="Low complexity" evidence="5">
    <location>
        <begin position="20"/>
        <end position="29"/>
    </location>
</feature>
<dbReference type="GO" id="GO:0070063">
    <property type="term" value="F:RNA polymerase binding"/>
    <property type="evidence" value="ECO:0007669"/>
    <property type="project" value="InterPro"/>
</dbReference>
<dbReference type="NCBIfam" id="NF002506">
    <property type="entry name" value="PRK01885.1"/>
    <property type="match status" value="1"/>
</dbReference>
<evidence type="ECO:0000256" key="4">
    <source>
        <dbReference type="HAMAP-Rule" id="MF_00930"/>
    </source>
</evidence>
<dbReference type="Proteomes" id="UP000026682">
    <property type="component" value="Unassembled WGS sequence"/>
</dbReference>
<dbReference type="GO" id="GO:0003746">
    <property type="term" value="F:translation elongation factor activity"/>
    <property type="evidence" value="ECO:0007669"/>
    <property type="project" value="UniProtKB-KW"/>
</dbReference>
<dbReference type="AlphaFoldDB" id="A0A158M2B6"/>
<dbReference type="InterPro" id="IPR023459">
    <property type="entry name" value="Tscrpt_elong_fac_GreA/B_fam"/>
</dbReference>
<dbReference type="InterPro" id="IPR022691">
    <property type="entry name" value="Tscrpt_elong_fac_GreA/B_N"/>
</dbReference>
<keyword evidence="1 4" id="KW-0805">Transcription regulation</keyword>
<evidence type="ECO:0000259" key="6">
    <source>
        <dbReference type="Pfam" id="PF01272"/>
    </source>
</evidence>
<dbReference type="Gene3D" id="3.10.50.30">
    <property type="entry name" value="Transcription elongation factor, GreA/GreB, C-terminal domain"/>
    <property type="match status" value="1"/>
</dbReference>
<dbReference type="InterPro" id="IPR028624">
    <property type="entry name" value="Tscrpt_elong_fac_GreA/B"/>
</dbReference>
<dbReference type="RefSeq" id="WP_005019641.1">
    <property type="nucleotide sequence ID" value="NZ_JFZZ01000123.1"/>
</dbReference>
<dbReference type="PIRSF" id="PIRSF006092">
    <property type="entry name" value="GreA_GreB"/>
    <property type="match status" value="1"/>
</dbReference>
<keyword evidence="8" id="KW-0648">Protein biosynthesis</keyword>